<keyword evidence="12" id="KW-1185">Reference proteome</keyword>
<dbReference type="PANTHER" id="PTHR33794:SF1">
    <property type="entry name" value="BACILLOLYSIN"/>
    <property type="match status" value="1"/>
</dbReference>
<keyword evidence="3 7" id="KW-0732">Signal</keyword>
<dbReference type="InterPro" id="IPR001570">
    <property type="entry name" value="Peptidase_M4_C_domain"/>
</dbReference>
<evidence type="ECO:0000259" key="9">
    <source>
        <dbReference type="Pfam" id="PF02868"/>
    </source>
</evidence>
<evidence type="ECO:0000313" key="12">
    <source>
        <dbReference type="Proteomes" id="UP001595816"/>
    </source>
</evidence>
<evidence type="ECO:0000256" key="1">
    <source>
        <dbReference type="ARBA" id="ARBA00022670"/>
    </source>
</evidence>
<evidence type="ECO:0000259" key="8">
    <source>
        <dbReference type="Pfam" id="PF01447"/>
    </source>
</evidence>
<dbReference type="SUPFAM" id="SSF55486">
    <property type="entry name" value="Metalloproteases ('zincins'), catalytic domain"/>
    <property type="match status" value="1"/>
</dbReference>
<feature type="domain" description="Peptidase M4" evidence="8">
    <location>
        <begin position="191"/>
        <end position="326"/>
    </location>
</feature>
<dbReference type="InterPro" id="IPR050728">
    <property type="entry name" value="Zinc_Metalloprotease_M4"/>
</dbReference>
<reference evidence="12" key="1">
    <citation type="journal article" date="2019" name="Int. J. Syst. Evol. Microbiol.">
        <title>The Global Catalogue of Microorganisms (GCM) 10K type strain sequencing project: providing services to taxonomists for standard genome sequencing and annotation.</title>
        <authorList>
            <consortium name="The Broad Institute Genomics Platform"/>
            <consortium name="The Broad Institute Genome Sequencing Center for Infectious Disease"/>
            <person name="Wu L."/>
            <person name="Ma J."/>
        </authorList>
    </citation>
    <scope>NUCLEOTIDE SEQUENCE [LARGE SCALE GENOMIC DNA]</scope>
    <source>
        <strain evidence="12">CGMCC 4.7289</strain>
    </source>
</reference>
<evidence type="ECO:0000256" key="4">
    <source>
        <dbReference type="ARBA" id="ARBA00022801"/>
    </source>
</evidence>
<evidence type="ECO:0000256" key="6">
    <source>
        <dbReference type="ARBA" id="ARBA00023049"/>
    </source>
</evidence>
<dbReference type="RefSeq" id="WP_253763421.1">
    <property type="nucleotide sequence ID" value="NZ_JAMZDZ010000001.1"/>
</dbReference>
<dbReference type="Pfam" id="PF07504">
    <property type="entry name" value="FTP"/>
    <property type="match status" value="1"/>
</dbReference>
<accession>A0ABV8LNI1</accession>
<keyword evidence="2" id="KW-0479">Metal-binding</keyword>
<keyword evidence="4" id="KW-0378">Hydrolase</keyword>
<feature type="domain" description="Peptidase M4 C-terminal" evidence="9">
    <location>
        <begin position="340"/>
        <end position="493"/>
    </location>
</feature>
<dbReference type="Gene3D" id="1.10.390.10">
    <property type="entry name" value="Neutral Protease Domain 2"/>
    <property type="match status" value="1"/>
</dbReference>
<dbReference type="InterPro" id="IPR027268">
    <property type="entry name" value="Peptidase_M4/M1_CTD_sf"/>
</dbReference>
<keyword evidence="1" id="KW-0645">Protease</keyword>
<evidence type="ECO:0000256" key="3">
    <source>
        <dbReference type="ARBA" id="ARBA00022729"/>
    </source>
</evidence>
<keyword evidence="6" id="KW-0482">Metalloprotease</keyword>
<evidence type="ECO:0000313" key="11">
    <source>
        <dbReference type="EMBL" id="MFC4131868.1"/>
    </source>
</evidence>
<proteinExistence type="predicted"/>
<feature type="domain" description="FTP" evidence="10">
    <location>
        <begin position="61"/>
        <end position="99"/>
    </location>
</feature>
<evidence type="ECO:0000259" key="10">
    <source>
        <dbReference type="Pfam" id="PF07504"/>
    </source>
</evidence>
<dbReference type="Pfam" id="PF02868">
    <property type="entry name" value="Peptidase_M4_C"/>
    <property type="match status" value="1"/>
</dbReference>
<dbReference type="Pfam" id="PF01447">
    <property type="entry name" value="Peptidase_M4"/>
    <property type="match status" value="1"/>
</dbReference>
<keyword evidence="5" id="KW-0862">Zinc</keyword>
<dbReference type="Proteomes" id="UP001595816">
    <property type="component" value="Unassembled WGS sequence"/>
</dbReference>
<evidence type="ECO:0000256" key="5">
    <source>
        <dbReference type="ARBA" id="ARBA00022833"/>
    </source>
</evidence>
<dbReference type="EMBL" id="JBHSAY010000008">
    <property type="protein sequence ID" value="MFC4131868.1"/>
    <property type="molecule type" value="Genomic_DNA"/>
</dbReference>
<dbReference type="InterPro" id="IPR006311">
    <property type="entry name" value="TAT_signal"/>
</dbReference>
<evidence type="ECO:0000256" key="2">
    <source>
        <dbReference type="ARBA" id="ARBA00022723"/>
    </source>
</evidence>
<comment type="caution">
    <text evidence="11">The sequence shown here is derived from an EMBL/GenBank/DDBJ whole genome shotgun (WGS) entry which is preliminary data.</text>
</comment>
<gene>
    <name evidence="11" type="ORF">ACFOZ4_14765</name>
</gene>
<evidence type="ECO:0000256" key="7">
    <source>
        <dbReference type="SAM" id="SignalP"/>
    </source>
</evidence>
<protein>
    <submittedName>
        <fullName evidence="11">M4 family metallopeptidase</fullName>
    </submittedName>
</protein>
<name>A0ABV8LNI1_9ACTN</name>
<feature type="chain" id="PRO_5047303325" evidence="7">
    <location>
        <begin position="25"/>
        <end position="502"/>
    </location>
</feature>
<dbReference type="Gene3D" id="3.10.170.10">
    <property type="match status" value="1"/>
</dbReference>
<dbReference type="PANTHER" id="PTHR33794">
    <property type="entry name" value="BACILLOLYSIN"/>
    <property type="match status" value="1"/>
</dbReference>
<dbReference type="InterPro" id="IPR011096">
    <property type="entry name" value="FTP_domain"/>
</dbReference>
<dbReference type="InterPro" id="IPR013856">
    <property type="entry name" value="Peptidase_M4_domain"/>
</dbReference>
<dbReference type="PROSITE" id="PS51318">
    <property type="entry name" value="TAT"/>
    <property type="match status" value="1"/>
</dbReference>
<feature type="signal peptide" evidence="7">
    <location>
        <begin position="1"/>
        <end position="24"/>
    </location>
</feature>
<organism evidence="11 12">
    <name type="scientific">Hamadaea flava</name>
    <dbReference type="NCBI Taxonomy" id="1742688"/>
    <lineage>
        <taxon>Bacteria</taxon>
        <taxon>Bacillati</taxon>
        <taxon>Actinomycetota</taxon>
        <taxon>Actinomycetes</taxon>
        <taxon>Micromonosporales</taxon>
        <taxon>Micromonosporaceae</taxon>
        <taxon>Hamadaea</taxon>
    </lineage>
</organism>
<sequence length="502" mass="52637">MTSRIRRSALAASAILTVCGVLTAFTVPADASLDRSNTPAALLANKAAFLHASAHDRFTQRSATTSGGLTFRAYDRTYKGLKVVGGDFVLATDRNDRVVIDSVAQRAGIGELSTTPQLGKERAEAIAKAQLTSVNSTEGTQLVVDALGDQARLAWETTVTGIGAEGFSSLTVQVDALTGAVLDRQEHVHYGTGTSAWNGTVPLDTTHSGSTYSMAAPGTANLSCQDSATNITFSGPDDLFGNGDPTDRETGCVDALYGAEGEMRMLSQWLGRSGMDGSGGAVPVRVGYQAINAFYQDGIQIQIGHNTAGQWIGDIDVVAHELGHGVDYHTGSAGSTIGTSEFVADAFGAATEAFVLGRTDYLVGGAVNLKGTGLPIRNMYNPSLVNNDPNCYTGKLYEEHKWAGVGNHWFYLLAEGSNPTNGQPVSPTCDGSTVPTGVGIQNAIKILYTAMLLKNSKSSYLTYRAGTLKAAKALDPTCALYNATKAAWNAVTVPVQKSEPSC</sequence>